<dbReference type="SUPFAM" id="SSF56300">
    <property type="entry name" value="Metallo-dependent phosphatases"/>
    <property type="match status" value="1"/>
</dbReference>
<comment type="similarity">
    <text evidence="1">Belongs to the PPP phosphatase family.</text>
</comment>
<dbReference type="InterPro" id="IPR050341">
    <property type="entry name" value="PP1_catalytic_subunit"/>
</dbReference>
<keyword evidence="5" id="KW-1185">Reference proteome</keyword>
<dbReference type="EC" id="3.1.3.16" evidence="1"/>
<dbReference type="EMBL" id="MLAK01001040">
    <property type="protein sequence ID" value="OHS98680.1"/>
    <property type="molecule type" value="Genomic_DNA"/>
</dbReference>
<evidence type="ECO:0000256" key="2">
    <source>
        <dbReference type="SAM" id="MobiDB-lite"/>
    </source>
</evidence>
<dbReference type="GO" id="GO:0005634">
    <property type="term" value="C:nucleus"/>
    <property type="evidence" value="ECO:0007669"/>
    <property type="project" value="TreeGrafter"/>
</dbReference>
<dbReference type="PANTHER" id="PTHR11668">
    <property type="entry name" value="SERINE/THREONINE PROTEIN PHOSPHATASE"/>
    <property type="match status" value="1"/>
</dbReference>
<name>A0A1J4JHP7_9EUKA</name>
<organism evidence="4 5">
    <name type="scientific">Tritrichomonas foetus</name>
    <dbReference type="NCBI Taxonomy" id="1144522"/>
    <lineage>
        <taxon>Eukaryota</taxon>
        <taxon>Metamonada</taxon>
        <taxon>Parabasalia</taxon>
        <taxon>Tritrichomonadida</taxon>
        <taxon>Tritrichomonadidae</taxon>
        <taxon>Tritrichomonas</taxon>
    </lineage>
</organism>
<dbReference type="Pfam" id="PF00149">
    <property type="entry name" value="Metallophos"/>
    <property type="match status" value="1"/>
</dbReference>
<dbReference type="SMART" id="SM00156">
    <property type="entry name" value="PP2Ac"/>
    <property type="match status" value="1"/>
</dbReference>
<dbReference type="Gene3D" id="3.60.21.10">
    <property type="match status" value="1"/>
</dbReference>
<feature type="compositionally biased region" description="Polar residues" evidence="2">
    <location>
        <begin position="431"/>
        <end position="443"/>
    </location>
</feature>
<comment type="caution">
    <text evidence="4">The sequence shown here is derived from an EMBL/GenBank/DDBJ whole genome shotgun (WGS) entry which is preliminary data.</text>
</comment>
<keyword evidence="1" id="KW-0378">Hydrolase</keyword>
<dbReference type="PRINTS" id="PR00114">
    <property type="entry name" value="STPHPHTASE"/>
</dbReference>
<dbReference type="PROSITE" id="PS00125">
    <property type="entry name" value="SER_THR_PHOSPHATASE"/>
    <property type="match status" value="1"/>
</dbReference>
<dbReference type="GeneID" id="94844624"/>
<dbReference type="RefSeq" id="XP_068351817.1">
    <property type="nucleotide sequence ID" value="XM_068509920.1"/>
</dbReference>
<dbReference type="InterPro" id="IPR029052">
    <property type="entry name" value="Metallo-depent_PP-like"/>
</dbReference>
<dbReference type="Proteomes" id="UP000179807">
    <property type="component" value="Unassembled WGS sequence"/>
</dbReference>
<dbReference type="CDD" id="cd00144">
    <property type="entry name" value="MPP_PPP_family"/>
    <property type="match status" value="1"/>
</dbReference>
<gene>
    <name evidence="4" type="ORF">TRFO_34865</name>
</gene>
<accession>A0A1J4JHP7</accession>
<dbReference type="InterPro" id="IPR006186">
    <property type="entry name" value="Ser/Thr-sp_prot-phosphatase"/>
</dbReference>
<feature type="domain" description="Serine/threonine specific protein phosphatases" evidence="3">
    <location>
        <begin position="135"/>
        <end position="140"/>
    </location>
</feature>
<dbReference type="VEuPathDB" id="TrichDB:TRFO_34865"/>
<dbReference type="PANTHER" id="PTHR11668:SF509">
    <property type="entry name" value="SERINE_THREONINE-PROTEIN PHOSPHATASE"/>
    <property type="match status" value="1"/>
</dbReference>
<comment type="catalytic activity">
    <reaction evidence="1">
        <text>O-phospho-L-threonyl-[protein] + H2O = L-threonyl-[protein] + phosphate</text>
        <dbReference type="Rhea" id="RHEA:47004"/>
        <dbReference type="Rhea" id="RHEA-COMP:11060"/>
        <dbReference type="Rhea" id="RHEA-COMP:11605"/>
        <dbReference type="ChEBI" id="CHEBI:15377"/>
        <dbReference type="ChEBI" id="CHEBI:30013"/>
        <dbReference type="ChEBI" id="CHEBI:43474"/>
        <dbReference type="ChEBI" id="CHEBI:61977"/>
        <dbReference type="EC" id="3.1.3.16"/>
    </reaction>
</comment>
<dbReference type="OrthoDB" id="10267127at2759"/>
<protein>
    <recommendedName>
        <fullName evidence="1">Serine/threonine-protein phosphatase</fullName>
        <ecNumber evidence="1">3.1.3.16</ecNumber>
    </recommendedName>
</protein>
<reference evidence="4" key="1">
    <citation type="submission" date="2016-10" db="EMBL/GenBank/DDBJ databases">
        <authorList>
            <person name="Benchimol M."/>
            <person name="Almeida L.G."/>
            <person name="Vasconcelos A.T."/>
            <person name="Perreira-Neves A."/>
            <person name="Rosa I.A."/>
            <person name="Tasca T."/>
            <person name="Bogo M.R."/>
            <person name="de Souza W."/>
        </authorList>
    </citation>
    <scope>NUCLEOTIDE SEQUENCE [LARGE SCALE GENOMIC DNA]</scope>
    <source>
        <strain evidence="4">K</strain>
    </source>
</reference>
<dbReference type="AlphaFoldDB" id="A0A1J4JHP7"/>
<evidence type="ECO:0000313" key="5">
    <source>
        <dbReference type="Proteomes" id="UP000179807"/>
    </source>
</evidence>
<feature type="region of interest" description="Disordered" evidence="2">
    <location>
        <begin position="413"/>
        <end position="443"/>
    </location>
</feature>
<proteinExistence type="inferred from homology"/>
<dbReference type="InterPro" id="IPR004843">
    <property type="entry name" value="Calcineurin-like_PHP"/>
</dbReference>
<evidence type="ECO:0000259" key="3">
    <source>
        <dbReference type="PROSITE" id="PS00125"/>
    </source>
</evidence>
<sequence>MHVRSLCTDEFTYFRNIYQHYMNLLQTDVDDYATGQIPLRLPHLADMMILKVLSHASKLFHEEPNVLSLKPPLVVLGDVHGHILDLFRIMQSFPKIPNTTFLFLGDFVDRGEFSTETIIFILILKIIFPTNIYLLRGNHEFYGVFKKGGFSQELKNDMLSENFALCFSYMPLAAIIENTLFCVHGGIGPDFNYVEELQNVPKPLHNFMNKNVADALWSDPDASISMYEKSKRGNGHTFGEEALNTFLINNKFTHIIRGHQCVDDGVSYQFRDRVVTVFSASNYCGTAGNRSGCLKINSNLTFEVLRFDPLEYIKREKAVFESFSFGPSTLIKIGIPEVNKPLFDSAPSIKKVILDNKQLTSSTVLTQSSKMNSLNPNGGKISVSGSIKLNMSDYNVKQFPVVKVRTLFNSSKSNRQIPMPLKPSRRKSVVQAKSMTPDFSNLA</sequence>
<evidence type="ECO:0000256" key="1">
    <source>
        <dbReference type="RuleBase" id="RU004273"/>
    </source>
</evidence>
<dbReference type="GO" id="GO:0004722">
    <property type="term" value="F:protein serine/threonine phosphatase activity"/>
    <property type="evidence" value="ECO:0007669"/>
    <property type="project" value="UniProtKB-EC"/>
</dbReference>
<dbReference type="GO" id="GO:0005737">
    <property type="term" value="C:cytoplasm"/>
    <property type="evidence" value="ECO:0007669"/>
    <property type="project" value="TreeGrafter"/>
</dbReference>
<evidence type="ECO:0000313" key="4">
    <source>
        <dbReference type="EMBL" id="OHS98680.1"/>
    </source>
</evidence>